<dbReference type="CDD" id="cd02440">
    <property type="entry name" value="AdoMet_MTases"/>
    <property type="match status" value="1"/>
</dbReference>
<dbReference type="RefSeq" id="WP_261936367.1">
    <property type="nucleotide sequence ID" value="NZ_AP018817.1"/>
</dbReference>
<dbReference type="Proteomes" id="UP001059971">
    <property type="component" value="Chromosome 1"/>
</dbReference>
<proteinExistence type="predicted"/>
<dbReference type="Pfam" id="PF13649">
    <property type="entry name" value="Methyltransf_25"/>
    <property type="match status" value="1"/>
</dbReference>
<name>A0ABN5WAB5_9SPHN</name>
<sequence>MGIWRLLKRKVRQRGYDSTTAYTRYLNSRLKARKGDRELAFAEAIGATSMELFREQGDGHFRVLKHHGLADGMAVFDLGCGCGRTAQALQRNGWSGTYTGTDVVDGLIGELREKCPTYEAYVHRQPTIRAASGTIDMLYHWSVFTHLSVEECFLYMEDSFRALKPGGKLIFSFLEINEPLHGVVFDNRVETLRRGNQNPLLDTFLHRDWITLWAKRIGFTSPRFTDGDDDTQHGAFWQTLVAMEKPGS</sequence>
<gene>
    <name evidence="2" type="ORF">SBA_ch1_14240</name>
</gene>
<reference evidence="2" key="1">
    <citation type="submission" date="2018-07" db="EMBL/GenBank/DDBJ databases">
        <title>Complete genome sequence of Sphingomonas bisphenolicum strain AO1, a bisphenol A degradative bacterium isolated from Japanese farm field.</title>
        <authorList>
            <person name="Murakami M."/>
            <person name="Koh M."/>
            <person name="Koba S."/>
            <person name="Matsumura Y."/>
        </authorList>
    </citation>
    <scope>NUCLEOTIDE SEQUENCE</scope>
    <source>
        <strain evidence="2">AO1</strain>
    </source>
</reference>
<evidence type="ECO:0000313" key="3">
    <source>
        <dbReference type="Proteomes" id="UP001059971"/>
    </source>
</evidence>
<dbReference type="InterPro" id="IPR029063">
    <property type="entry name" value="SAM-dependent_MTases_sf"/>
</dbReference>
<dbReference type="Gene3D" id="3.40.50.150">
    <property type="entry name" value="Vaccinia Virus protein VP39"/>
    <property type="match status" value="1"/>
</dbReference>
<evidence type="ECO:0000313" key="2">
    <source>
        <dbReference type="EMBL" id="BBF69224.1"/>
    </source>
</evidence>
<protein>
    <recommendedName>
        <fullName evidence="1">Methyltransferase domain-containing protein</fullName>
    </recommendedName>
</protein>
<accession>A0ABN5WAB5</accession>
<keyword evidence="3" id="KW-1185">Reference proteome</keyword>
<evidence type="ECO:0000259" key="1">
    <source>
        <dbReference type="Pfam" id="PF13649"/>
    </source>
</evidence>
<organism evidence="2 3">
    <name type="scientific">Sphingomonas bisphenolicum</name>
    <dbReference type="NCBI Taxonomy" id="296544"/>
    <lineage>
        <taxon>Bacteria</taxon>
        <taxon>Pseudomonadati</taxon>
        <taxon>Pseudomonadota</taxon>
        <taxon>Alphaproteobacteria</taxon>
        <taxon>Sphingomonadales</taxon>
        <taxon>Sphingomonadaceae</taxon>
        <taxon>Sphingomonas</taxon>
    </lineage>
</organism>
<dbReference type="SUPFAM" id="SSF53335">
    <property type="entry name" value="S-adenosyl-L-methionine-dependent methyltransferases"/>
    <property type="match status" value="1"/>
</dbReference>
<dbReference type="InterPro" id="IPR041698">
    <property type="entry name" value="Methyltransf_25"/>
</dbReference>
<dbReference type="EMBL" id="AP018817">
    <property type="protein sequence ID" value="BBF69224.1"/>
    <property type="molecule type" value="Genomic_DNA"/>
</dbReference>
<feature type="domain" description="Methyltransferase" evidence="1">
    <location>
        <begin position="75"/>
        <end position="167"/>
    </location>
</feature>